<name>A0AAV5BHD5_ELECO</name>
<dbReference type="InterPro" id="IPR051573">
    <property type="entry name" value="Ankyrin-SOCS_box_domain"/>
</dbReference>
<dbReference type="EMBL" id="BQKI01000001">
    <property type="protein sequence ID" value="GJM85391.1"/>
    <property type="molecule type" value="Genomic_DNA"/>
</dbReference>
<gene>
    <name evidence="4" type="primary">ga01149</name>
    <name evidence="5" type="synonym">ga01836</name>
    <name evidence="4" type="ORF">PR202_ga01149</name>
    <name evidence="5" type="ORF">PR202_ga01836</name>
</gene>
<keyword evidence="6" id="KW-1185">Reference proteome</keyword>
<dbReference type="AlphaFoldDB" id="A0AAV5BHD5"/>
<evidence type="ECO:0000256" key="1">
    <source>
        <dbReference type="ARBA" id="ARBA00005949"/>
    </source>
</evidence>
<protein>
    <recommendedName>
        <fullName evidence="7">Ankyrin repeat protein</fullName>
    </recommendedName>
</protein>
<evidence type="ECO:0008006" key="7">
    <source>
        <dbReference type="Google" id="ProtNLM"/>
    </source>
</evidence>
<comment type="caution">
    <text evidence="4">The sequence shown here is derived from an EMBL/GenBank/DDBJ whole genome shotgun (WGS) entry which is preliminary data.</text>
</comment>
<dbReference type="PANTHER" id="PTHR24136">
    <property type="entry name" value="SOWAH (DROSOPHILA) HOMOLOG"/>
    <property type="match status" value="1"/>
</dbReference>
<comment type="similarity">
    <text evidence="1">Belongs to the ankyrin SOCS box (ASB) family.</text>
</comment>
<accession>A0AAV5BHD5</accession>
<dbReference type="InterPro" id="IPR036770">
    <property type="entry name" value="Ankyrin_rpt-contain_sf"/>
</dbReference>
<sequence>MLGYPDYDTFFAAVRKEVFDDYLAHLAPKLRPIVAEDSVKRFCRLCGAWPQYLNVRGLFLPEIIVSLVCHNALRCTRAVLQGTAPQLSNYNVDLNVPHLYGYAPLHVAAEAFNVNMIQLLRHGASANVRTKGSKVIEGLLPLHVAVENAAMHKYLEDHWTFGEPVENLIFLLCLPEMKMYLDTARLIAKHTDNIVDEIWNYIDKDRLVPASILLLAAQKQLRDGVNTSSRKVSLSGFDDVKSRIDAATRALHCEEFSMIKDGKNGRALKNLKHKKQIILTAHVIVGIANVAGEALEKYIQTHSEVLPK</sequence>
<organism evidence="4 6">
    <name type="scientific">Eleusine coracana subsp. coracana</name>
    <dbReference type="NCBI Taxonomy" id="191504"/>
    <lineage>
        <taxon>Eukaryota</taxon>
        <taxon>Viridiplantae</taxon>
        <taxon>Streptophyta</taxon>
        <taxon>Embryophyta</taxon>
        <taxon>Tracheophyta</taxon>
        <taxon>Spermatophyta</taxon>
        <taxon>Magnoliopsida</taxon>
        <taxon>Liliopsida</taxon>
        <taxon>Poales</taxon>
        <taxon>Poaceae</taxon>
        <taxon>PACMAD clade</taxon>
        <taxon>Chloridoideae</taxon>
        <taxon>Cynodonteae</taxon>
        <taxon>Eleusininae</taxon>
        <taxon>Eleusine</taxon>
    </lineage>
</organism>
<dbReference type="SUPFAM" id="SSF48403">
    <property type="entry name" value="Ankyrin repeat"/>
    <property type="match status" value="1"/>
</dbReference>
<evidence type="ECO:0000256" key="3">
    <source>
        <dbReference type="ARBA" id="ARBA00023043"/>
    </source>
</evidence>
<dbReference type="Proteomes" id="UP001054889">
    <property type="component" value="Unassembled WGS sequence"/>
</dbReference>
<keyword evidence="3" id="KW-0040">ANK repeat</keyword>
<evidence type="ECO:0000313" key="5">
    <source>
        <dbReference type="EMBL" id="GJM86019.1"/>
    </source>
</evidence>
<dbReference type="PANTHER" id="PTHR24136:SF45">
    <property type="entry name" value="EXPRESSED PROTEIN"/>
    <property type="match status" value="1"/>
</dbReference>
<dbReference type="EMBL" id="BQKI01000001">
    <property type="protein sequence ID" value="GJM86019.1"/>
    <property type="molecule type" value="Genomic_DNA"/>
</dbReference>
<reference evidence="4" key="2">
    <citation type="submission" date="2021-12" db="EMBL/GenBank/DDBJ databases">
        <title>Resequencing data analysis of finger millet.</title>
        <authorList>
            <person name="Hatakeyama M."/>
            <person name="Aluri S."/>
            <person name="Balachadran M.T."/>
            <person name="Sivarajan S.R."/>
            <person name="Poveda L."/>
            <person name="Shimizu-Inatsugi R."/>
            <person name="Schlapbach R."/>
            <person name="Sreeman S.M."/>
            <person name="Shimizu K.K."/>
        </authorList>
    </citation>
    <scope>NUCLEOTIDE SEQUENCE</scope>
</reference>
<dbReference type="GO" id="GO:0016567">
    <property type="term" value="P:protein ubiquitination"/>
    <property type="evidence" value="ECO:0007669"/>
    <property type="project" value="TreeGrafter"/>
</dbReference>
<evidence type="ECO:0000313" key="4">
    <source>
        <dbReference type="EMBL" id="GJM85391.1"/>
    </source>
</evidence>
<evidence type="ECO:0000313" key="6">
    <source>
        <dbReference type="Proteomes" id="UP001054889"/>
    </source>
</evidence>
<dbReference type="InterPro" id="IPR002110">
    <property type="entry name" value="Ankyrin_rpt"/>
</dbReference>
<proteinExistence type="inferred from homology"/>
<keyword evidence="2" id="KW-0677">Repeat</keyword>
<dbReference type="GO" id="GO:0045732">
    <property type="term" value="P:positive regulation of protein catabolic process"/>
    <property type="evidence" value="ECO:0007669"/>
    <property type="project" value="TreeGrafter"/>
</dbReference>
<dbReference type="Gene3D" id="1.25.40.20">
    <property type="entry name" value="Ankyrin repeat-containing domain"/>
    <property type="match status" value="1"/>
</dbReference>
<evidence type="ECO:0000256" key="2">
    <source>
        <dbReference type="ARBA" id="ARBA00022737"/>
    </source>
</evidence>
<reference evidence="4" key="1">
    <citation type="journal article" date="2018" name="DNA Res.">
        <title>Multiple hybrid de novo genome assembly of finger millet, an orphan allotetraploid crop.</title>
        <authorList>
            <person name="Hatakeyama M."/>
            <person name="Aluri S."/>
            <person name="Balachadran M.T."/>
            <person name="Sivarajan S.R."/>
            <person name="Patrignani A."/>
            <person name="Gruter S."/>
            <person name="Poveda L."/>
            <person name="Shimizu-Inatsugi R."/>
            <person name="Baeten J."/>
            <person name="Francoijs K.J."/>
            <person name="Nataraja K.N."/>
            <person name="Reddy Y.A.N."/>
            <person name="Phadnis S."/>
            <person name="Ravikumar R.L."/>
            <person name="Schlapbach R."/>
            <person name="Sreeman S.M."/>
            <person name="Shimizu K.K."/>
        </authorList>
    </citation>
    <scope>NUCLEOTIDE SEQUENCE</scope>
</reference>
<dbReference type="Pfam" id="PF00023">
    <property type="entry name" value="Ank"/>
    <property type="match status" value="1"/>
</dbReference>